<organism evidence="2 3">
    <name type="scientific">Tanacetum coccineum</name>
    <dbReference type="NCBI Taxonomy" id="301880"/>
    <lineage>
        <taxon>Eukaryota</taxon>
        <taxon>Viridiplantae</taxon>
        <taxon>Streptophyta</taxon>
        <taxon>Embryophyta</taxon>
        <taxon>Tracheophyta</taxon>
        <taxon>Spermatophyta</taxon>
        <taxon>Magnoliopsida</taxon>
        <taxon>eudicotyledons</taxon>
        <taxon>Gunneridae</taxon>
        <taxon>Pentapetalae</taxon>
        <taxon>asterids</taxon>
        <taxon>campanulids</taxon>
        <taxon>Asterales</taxon>
        <taxon>Asteraceae</taxon>
        <taxon>Asteroideae</taxon>
        <taxon>Anthemideae</taxon>
        <taxon>Anthemidinae</taxon>
        <taxon>Tanacetum</taxon>
    </lineage>
</organism>
<keyword evidence="3" id="KW-1185">Reference proteome</keyword>
<reference evidence="2" key="1">
    <citation type="journal article" date="2022" name="Int. J. Mol. Sci.">
        <title>Draft Genome of Tanacetum Coccineum: Genomic Comparison of Closely Related Tanacetum-Family Plants.</title>
        <authorList>
            <person name="Yamashiro T."/>
            <person name="Shiraishi A."/>
            <person name="Nakayama K."/>
            <person name="Satake H."/>
        </authorList>
    </citation>
    <scope>NUCLEOTIDE SEQUENCE</scope>
</reference>
<sequence length="588" mass="67355">MRRLICRDGEKEENHSSLCVLAMKAWLGLGRYGGTEKDLKARQHGFKDGNECPELSKLASDYVRNSKGFNDELYVYFSNEKDVESVCANLVKELERCILGYFAFHWCQASLMINQVAKKNAHKSKTLSTDIEGWEKGCCKQWDGKSHIVLGIAPMTIIDRRLPFEYTIASRSTDVMVPISPAPVGDSATDFETYSPYEMLQELKSMFEKQARVERVANVIDVVPTKKPMIAVNCKAEEKTFATEEISFMVLDEDMIQELAEEYMDHLEHDKSKGGALIHKNHEGSKHEGRKIRPTMAILRPIEASNQSPFNNGRIKEREEEKNEDRPEVKVEEKIVKAEVVEDHSEKIQDLQSYKQHDDNISTLSFGTTNKVGTLKTCEEIIGFNDDEDAKGFDCELKVDFECVHDLNVHDLDYGLILRMIIKNHINFSMEYGRRVEKYEGFRVDVKRKSIEDKIRREKVFDVDEPLDIENHEGRFFLSVFQEEDEFEYAEPLDGEAEQHYNELVTCDVVNMEACHVLLGRPWKHDMDATHQAERKDTGVSYALVVKGIEDAMENAISALIKPLLAEFGKIVTNDTPDALLPLRNIQH</sequence>
<dbReference type="PANTHER" id="PTHR31153">
    <property type="entry name" value="CALMODULIN CALCIUM-DEPENDENT NAD KINASE"/>
    <property type="match status" value="1"/>
</dbReference>
<comment type="caution">
    <text evidence="2">The sequence shown here is derived from an EMBL/GenBank/DDBJ whole genome shotgun (WGS) entry which is preliminary data.</text>
</comment>
<feature type="region of interest" description="Disordered" evidence="1">
    <location>
        <begin position="306"/>
        <end position="329"/>
    </location>
</feature>
<evidence type="ECO:0000256" key="1">
    <source>
        <dbReference type="SAM" id="MobiDB-lite"/>
    </source>
</evidence>
<reference evidence="2" key="2">
    <citation type="submission" date="2022-01" db="EMBL/GenBank/DDBJ databases">
        <authorList>
            <person name="Yamashiro T."/>
            <person name="Shiraishi A."/>
            <person name="Satake H."/>
            <person name="Nakayama K."/>
        </authorList>
    </citation>
    <scope>NUCLEOTIDE SEQUENCE</scope>
</reference>
<feature type="compositionally biased region" description="Basic and acidic residues" evidence="1">
    <location>
        <begin position="314"/>
        <end position="329"/>
    </location>
</feature>
<evidence type="ECO:0000313" key="2">
    <source>
        <dbReference type="EMBL" id="GJT70653.1"/>
    </source>
</evidence>
<dbReference type="PANTHER" id="PTHR31153:SF1">
    <property type="entry name" value="CALMODULIN CALCIUM-DEPENDENT NAD KINASE"/>
    <property type="match status" value="1"/>
</dbReference>
<name>A0ABQ5G617_9ASTR</name>
<dbReference type="InterPro" id="IPR044802">
    <property type="entry name" value="NADKc-like"/>
</dbReference>
<evidence type="ECO:0000313" key="3">
    <source>
        <dbReference type="Proteomes" id="UP001151760"/>
    </source>
</evidence>
<dbReference type="Proteomes" id="UP001151760">
    <property type="component" value="Unassembled WGS sequence"/>
</dbReference>
<gene>
    <name evidence="2" type="ORF">Tco_1029939</name>
</gene>
<protein>
    <submittedName>
        <fullName evidence="2">Uncharacterized protein</fullName>
    </submittedName>
</protein>
<dbReference type="EMBL" id="BQNB010018097">
    <property type="protein sequence ID" value="GJT70653.1"/>
    <property type="molecule type" value="Genomic_DNA"/>
</dbReference>
<accession>A0ABQ5G617</accession>
<proteinExistence type="predicted"/>